<feature type="region of interest" description="Disordered" evidence="1">
    <location>
        <begin position="551"/>
        <end position="581"/>
    </location>
</feature>
<dbReference type="AlphaFoldDB" id="A0A9W8GUW9"/>
<organism evidence="2 3">
    <name type="scientific">Coemansia pectinata</name>
    <dbReference type="NCBI Taxonomy" id="1052879"/>
    <lineage>
        <taxon>Eukaryota</taxon>
        <taxon>Fungi</taxon>
        <taxon>Fungi incertae sedis</taxon>
        <taxon>Zoopagomycota</taxon>
        <taxon>Kickxellomycotina</taxon>
        <taxon>Kickxellomycetes</taxon>
        <taxon>Kickxellales</taxon>
        <taxon>Kickxellaceae</taxon>
        <taxon>Coemansia</taxon>
    </lineage>
</organism>
<feature type="compositionally biased region" description="Polar residues" evidence="1">
    <location>
        <begin position="62"/>
        <end position="72"/>
    </location>
</feature>
<dbReference type="EMBL" id="JANBUH010000283">
    <property type="protein sequence ID" value="KAJ2752425.1"/>
    <property type="molecule type" value="Genomic_DNA"/>
</dbReference>
<feature type="compositionally biased region" description="Basic and acidic residues" evidence="1">
    <location>
        <begin position="434"/>
        <end position="446"/>
    </location>
</feature>
<evidence type="ECO:0000313" key="3">
    <source>
        <dbReference type="Proteomes" id="UP001140011"/>
    </source>
</evidence>
<feature type="compositionally biased region" description="Low complexity" evidence="1">
    <location>
        <begin position="1055"/>
        <end position="1068"/>
    </location>
</feature>
<feature type="compositionally biased region" description="Polar residues" evidence="1">
    <location>
        <begin position="551"/>
        <end position="562"/>
    </location>
</feature>
<evidence type="ECO:0000256" key="1">
    <source>
        <dbReference type="SAM" id="MobiDB-lite"/>
    </source>
</evidence>
<dbReference type="OrthoDB" id="10647157at2759"/>
<feature type="compositionally biased region" description="Basic and acidic residues" evidence="1">
    <location>
        <begin position="1069"/>
        <end position="1085"/>
    </location>
</feature>
<feature type="region of interest" description="Disordered" evidence="1">
    <location>
        <begin position="30"/>
        <end position="226"/>
    </location>
</feature>
<evidence type="ECO:0000313" key="2">
    <source>
        <dbReference type="EMBL" id="KAJ2752425.1"/>
    </source>
</evidence>
<comment type="caution">
    <text evidence="2">The sequence shown here is derived from an EMBL/GenBank/DDBJ whole genome shotgun (WGS) entry which is preliminary data.</text>
</comment>
<sequence length="1108" mass="114211">MLFKPDVVAWIEMYNSKLGVTHAASSAHISDNDMRTNDSRSVEGPAPCVGTEVGTKIYEQRASANDTGDNEVSSPLPTLPELSTLLSSPQHKELSPPPQHEELLFPLSPLSQPEESSPLPALPKSSPLPALPESSPLPAQLEESLLSPAQPESPPLPALSEEVPASDPAGQRKEKPAADSNKGAKTDKPCTKKSGGKSSSKRRTSNSDNKAIFMPPASDKQHAEPVSDFSAGVLPVAKVNSVGTDNVSTSVDPANSGQPAEPVFVAFTTVLPVIKTSDVGANDVSAIAPHARRKQDAEPVSAGASTLAHININPSHGVVGPATDDADTQHAKSRAKDKAKASALNISAEKDSAAPNAGGMAEAEADKKASTNKDSVSGRSNGAVATLTSFAPPEGPVPTTSASTPVPVDAKASHSIGSSVATGTSAQLGTLRANRSDRGKEPEGRNPSDVANDDLPTSVEPAKSSGGSTSESLNNLGEGSSGENESFRRSTVDSALDSIITEKSDIAEGSARNSDGNSFGTSIVIQPLRPVLKSNTAGQGVVLVTDTNDNVQPTVPLNSSLSADGDADMQDTDSPKGTDAQTVDTDAEMREARLLNTDTDMREVRPLDTDTEMREVVPLADDDVMQDAELPRGTGALHEVEPPPADVEMEVARPLAVDLEMEDAELLTTDVSMDAVERSAIDCSRCTQGVATSPGIPLNMAPFDSGFVANTMFPNSGAAVNTMPDFSSSFVSGASLFDPGNTLGMLPSFGWDNPVGTVPSFDSGNSFSVLPGFGSGAALNTVPNFNASIAAGAPLLNTGNTLGMLPNFGSSAAVNMMPGLDAGIASGEALLNPGNTLSTQSGFGWDIPVGTAPGVNSGNTQLSGASAQPYSIGPANTEPLPDISYINMDDLMKQCGSAGAANNTVPSDSSGDGAFPLNPICPGLDVTPSSKFVHAGIDASTQDMMNKSLDRFFEEQNRLNSMPVPIMIDAFTGAAAATVPGVNQPLEYPNGGLPLVPGGLYYPWLNTGISGNMALTPSYGGLTAKEAEDSVNGLPHAERKQFSNQANEAGMATNIVPPAVPTAPTAGVDTEKPDGESGTAPKDDTTASDVPQSKYTDRGKCKRARVKA</sequence>
<proteinExistence type="predicted"/>
<feature type="compositionally biased region" description="Basic and acidic residues" evidence="1">
    <location>
        <begin position="327"/>
        <end position="340"/>
    </location>
</feature>
<feature type="region of interest" description="Disordered" evidence="1">
    <location>
        <begin position="312"/>
        <end position="490"/>
    </location>
</feature>
<feature type="compositionally biased region" description="Polar residues" evidence="1">
    <location>
        <begin position="465"/>
        <end position="484"/>
    </location>
</feature>
<feature type="region of interest" description="Disordered" evidence="1">
    <location>
        <begin position="1055"/>
        <end position="1108"/>
    </location>
</feature>
<feature type="compositionally biased region" description="Low complexity" evidence="1">
    <location>
        <begin position="104"/>
        <end position="150"/>
    </location>
</feature>
<reference evidence="2" key="1">
    <citation type="submission" date="2022-07" db="EMBL/GenBank/DDBJ databases">
        <title>Phylogenomic reconstructions and comparative analyses of Kickxellomycotina fungi.</title>
        <authorList>
            <person name="Reynolds N.K."/>
            <person name="Stajich J.E."/>
            <person name="Barry K."/>
            <person name="Grigoriev I.V."/>
            <person name="Crous P."/>
            <person name="Smith M.E."/>
        </authorList>
    </citation>
    <scope>NUCLEOTIDE SEQUENCE</scope>
    <source>
        <strain evidence="2">BCRC 34297</strain>
    </source>
</reference>
<feature type="compositionally biased region" description="Basic and acidic residues" evidence="1">
    <location>
        <begin position="170"/>
        <end position="190"/>
    </location>
</feature>
<feature type="compositionally biased region" description="Basic and acidic residues" evidence="1">
    <location>
        <begin position="30"/>
        <end position="41"/>
    </location>
</feature>
<name>A0A9W8GUW9_9FUNG</name>
<gene>
    <name evidence="2" type="ORF">GGI19_003839</name>
</gene>
<accession>A0A9W8GUW9</accession>
<feature type="compositionally biased region" description="Polar residues" evidence="1">
    <location>
        <begin position="415"/>
        <end position="428"/>
    </location>
</feature>
<feature type="compositionally biased region" description="Low complexity" evidence="1">
    <location>
        <begin position="73"/>
        <end position="89"/>
    </location>
</feature>
<protein>
    <submittedName>
        <fullName evidence="2">Uncharacterized protein</fullName>
    </submittedName>
</protein>
<keyword evidence="3" id="KW-1185">Reference proteome</keyword>
<feature type="compositionally biased region" description="Low complexity" evidence="1">
    <location>
        <begin position="397"/>
        <end position="408"/>
    </location>
</feature>
<feature type="compositionally biased region" description="Basic and acidic residues" evidence="1">
    <location>
        <begin position="90"/>
        <end position="103"/>
    </location>
</feature>
<dbReference type="Proteomes" id="UP001140011">
    <property type="component" value="Unassembled WGS sequence"/>
</dbReference>